<dbReference type="EMBL" id="LVKK01000007">
    <property type="protein sequence ID" value="OAG43971.1"/>
    <property type="molecule type" value="Genomic_DNA"/>
</dbReference>
<name>A0A177FJM1_9EURO</name>
<evidence type="ECO:0000313" key="2">
    <source>
        <dbReference type="Proteomes" id="UP000077002"/>
    </source>
</evidence>
<proteinExistence type="predicted"/>
<comment type="caution">
    <text evidence="1">The sequence shown here is derived from an EMBL/GenBank/DDBJ whole genome shotgun (WGS) entry which is preliminary data.</text>
</comment>
<dbReference type="GeneID" id="34597001"/>
<dbReference type="AlphaFoldDB" id="A0A177FJM1"/>
<organism evidence="1 2">
    <name type="scientific">Fonsecaea monophora</name>
    <dbReference type="NCBI Taxonomy" id="254056"/>
    <lineage>
        <taxon>Eukaryota</taxon>
        <taxon>Fungi</taxon>
        <taxon>Dikarya</taxon>
        <taxon>Ascomycota</taxon>
        <taxon>Pezizomycotina</taxon>
        <taxon>Eurotiomycetes</taxon>
        <taxon>Chaetothyriomycetidae</taxon>
        <taxon>Chaetothyriales</taxon>
        <taxon>Herpotrichiellaceae</taxon>
        <taxon>Fonsecaea</taxon>
    </lineage>
</organism>
<dbReference type="Gene3D" id="3.30.70.330">
    <property type="match status" value="1"/>
</dbReference>
<dbReference type="CDD" id="cd12261">
    <property type="entry name" value="RRM1_3_MRN1"/>
    <property type="match status" value="1"/>
</dbReference>
<dbReference type="OrthoDB" id="2935572at2759"/>
<gene>
    <name evidence="1" type="ORF">AYO21_01823</name>
</gene>
<keyword evidence="2" id="KW-1185">Reference proteome</keyword>
<protein>
    <recommendedName>
        <fullName evidence="3">RRM domain-containing protein</fullName>
    </recommendedName>
</protein>
<dbReference type="Proteomes" id="UP000077002">
    <property type="component" value="Unassembled WGS sequence"/>
</dbReference>
<evidence type="ECO:0008006" key="3">
    <source>
        <dbReference type="Google" id="ProtNLM"/>
    </source>
</evidence>
<accession>A0A177FJM1</accession>
<dbReference type="InterPro" id="IPR035979">
    <property type="entry name" value="RBD_domain_sf"/>
</dbReference>
<evidence type="ECO:0000313" key="1">
    <source>
        <dbReference type="EMBL" id="OAG43971.1"/>
    </source>
</evidence>
<dbReference type="RefSeq" id="XP_022515923.1">
    <property type="nucleotide sequence ID" value="XM_022651805.1"/>
</dbReference>
<dbReference type="GO" id="GO:0003676">
    <property type="term" value="F:nucleic acid binding"/>
    <property type="evidence" value="ECO:0007669"/>
    <property type="project" value="InterPro"/>
</dbReference>
<dbReference type="InterPro" id="IPR012677">
    <property type="entry name" value="Nucleotide-bd_a/b_plait_sf"/>
</dbReference>
<sequence length="377" mass="41860">MASHRLDEMAESITIPTAEYASLVSIYAFQFSCQSRPRAVLTEAKLDTRNKFRSLVQGLLNAGVSGELLDALSRINRPLTPPNDFNSTNVNAIEPSQNGAPGTGPMHTARSFVPPAPATEIPHLRQHAAGLQAHLDPGITVQDAPQYAEGNATQEVVGVSSRQNRDGMTTARRSLVILGLSPATTLHSITQVLRGGAILQMYLRRQDCSCHVSFVDPKAADNFYRYAQTNDIYVAGNRVDIRWEYRQTQVQPSFADFVQSLSRTRNLVIRSASPEMTEDSIRADLEHIHHLDVVDLFFRDGHAHISLNSIKSAHTAKNCMLSRQKYMRSRIDFYPDECARPLPRANLNLPQNPSAVNPAGVFHNNRFAVLFDESEES</sequence>
<dbReference type="SUPFAM" id="SSF54928">
    <property type="entry name" value="RNA-binding domain, RBD"/>
    <property type="match status" value="1"/>
</dbReference>
<reference evidence="1 2" key="1">
    <citation type="submission" date="2016-03" db="EMBL/GenBank/DDBJ databases">
        <title>Draft genome sequence of the Fonsecaea monophora CBS 269.37.</title>
        <authorList>
            <person name="Bombassaro A."/>
            <person name="Vinicius W.A."/>
            <person name="De Hoog S."/>
            <person name="Sun J."/>
            <person name="Souza E.M."/>
            <person name="Raittz R.T."/>
            <person name="Costa F."/>
            <person name="Leao A.C."/>
            <person name="Tadra-Sfeir M.Z."/>
            <person name="Baura V."/>
            <person name="Balsanelli E."/>
            <person name="Pedrosa F.O."/>
            <person name="Moreno L.F."/>
            <person name="Steffens M.B."/>
            <person name="Xi L."/>
            <person name="Bocca A.L."/>
            <person name="Felipe M.S."/>
            <person name="Teixeira M."/>
            <person name="Telles Filho F.Q."/>
            <person name="Azevedo C.M."/>
            <person name="Gomes R."/>
            <person name="Vicente V.A."/>
        </authorList>
    </citation>
    <scope>NUCLEOTIDE SEQUENCE [LARGE SCALE GENOMIC DNA]</scope>
    <source>
        <strain evidence="1 2">CBS 269.37</strain>
    </source>
</reference>